<reference evidence="7 8" key="1">
    <citation type="submission" date="2016-11" db="EMBL/GenBank/DDBJ databases">
        <title>The macronuclear genome of Stentor coeruleus: a giant cell with tiny introns.</title>
        <authorList>
            <person name="Slabodnick M."/>
            <person name="Ruby J.G."/>
            <person name="Reiff S.B."/>
            <person name="Swart E.C."/>
            <person name="Gosai S."/>
            <person name="Prabakaran S."/>
            <person name="Witkowska E."/>
            <person name="Larue G.E."/>
            <person name="Fisher S."/>
            <person name="Freeman R.M."/>
            <person name="Gunawardena J."/>
            <person name="Chu W."/>
            <person name="Stover N.A."/>
            <person name="Gregory B.D."/>
            <person name="Nowacki M."/>
            <person name="Derisi J."/>
            <person name="Roy S.W."/>
            <person name="Marshall W.F."/>
            <person name="Sood P."/>
        </authorList>
    </citation>
    <scope>NUCLEOTIDE SEQUENCE [LARGE SCALE GENOMIC DNA]</scope>
    <source>
        <strain evidence="7">WM001</strain>
    </source>
</reference>
<evidence type="ECO:0000256" key="3">
    <source>
        <dbReference type="ARBA" id="ARBA00022989"/>
    </source>
</evidence>
<dbReference type="GO" id="GO:0022857">
    <property type="term" value="F:transmembrane transporter activity"/>
    <property type="evidence" value="ECO:0007669"/>
    <property type="project" value="InterPro"/>
</dbReference>
<keyword evidence="2 5" id="KW-0812">Transmembrane</keyword>
<dbReference type="OrthoDB" id="311967at2759"/>
<sequence>MEKVSVSKALETTSGTQKYQFSILIISILSSFACSITIFSLPFMFSSIHGDPNATTSFEIIDDKDHTRFLLINQFYIGILLSIIPSSLFLDKFGRAAILKFIIPYFIALSLISSLALTYRILFFTLLLLGFVFYTLMISSLILLSESIPYKSIPMFLLLISLSYVLGQLYTSLMYICKINWRITLGSSGLIGFLTNYYAQKILESPEWVYLKNHIPEAEKIFMAISAVNNVGVFKHRLIEKNNITSFANYWRMNKRLIILSCILWINAIMGYMIVCLYPIGLNDDIYINALFYFLAHVVAIGIILILSFIRNRIFVLIPFIVLSRIGILLLGLCDESETEFWKIGFLIVVVRVCLDIEIYYIGKIILEEFCVEIRSFGLGLCLAFGVVGGFFVLEYPLYSSYIGILGFSSILAWVFTASIRKSKENEEKIENLLFEIESM</sequence>
<dbReference type="PROSITE" id="PS51257">
    <property type="entry name" value="PROKAR_LIPOPROTEIN"/>
    <property type="match status" value="1"/>
</dbReference>
<feature type="transmembrane region" description="Helical" evidence="5">
    <location>
        <begin position="121"/>
        <end position="144"/>
    </location>
</feature>
<dbReference type="PROSITE" id="PS50850">
    <property type="entry name" value="MFS"/>
    <property type="match status" value="1"/>
</dbReference>
<feature type="transmembrane region" description="Helical" evidence="5">
    <location>
        <begin position="97"/>
        <end position="115"/>
    </location>
</feature>
<evidence type="ECO:0000256" key="2">
    <source>
        <dbReference type="ARBA" id="ARBA00022692"/>
    </source>
</evidence>
<feature type="transmembrane region" description="Helical" evidence="5">
    <location>
        <begin position="257"/>
        <end position="280"/>
    </location>
</feature>
<dbReference type="Proteomes" id="UP000187209">
    <property type="component" value="Unassembled WGS sequence"/>
</dbReference>
<dbReference type="EMBL" id="MPUH01000979">
    <property type="protein sequence ID" value="OMJ71558.1"/>
    <property type="molecule type" value="Genomic_DNA"/>
</dbReference>
<dbReference type="SUPFAM" id="SSF103473">
    <property type="entry name" value="MFS general substrate transporter"/>
    <property type="match status" value="1"/>
</dbReference>
<dbReference type="PANTHER" id="PTHR24064">
    <property type="entry name" value="SOLUTE CARRIER FAMILY 22 MEMBER"/>
    <property type="match status" value="1"/>
</dbReference>
<feature type="transmembrane region" description="Helical" evidence="5">
    <location>
        <begin position="286"/>
        <end position="307"/>
    </location>
</feature>
<accession>A0A1R2B444</accession>
<proteinExistence type="predicted"/>
<feature type="transmembrane region" description="Helical" evidence="5">
    <location>
        <begin position="314"/>
        <end position="332"/>
    </location>
</feature>
<dbReference type="AlphaFoldDB" id="A0A1R2B444"/>
<organism evidence="7 8">
    <name type="scientific">Stentor coeruleus</name>
    <dbReference type="NCBI Taxonomy" id="5963"/>
    <lineage>
        <taxon>Eukaryota</taxon>
        <taxon>Sar</taxon>
        <taxon>Alveolata</taxon>
        <taxon>Ciliophora</taxon>
        <taxon>Postciliodesmatophora</taxon>
        <taxon>Heterotrichea</taxon>
        <taxon>Heterotrichida</taxon>
        <taxon>Stentoridae</taxon>
        <taxon>Stentor</taxon>
    </lineage>
</organism>
<gene>
    <name evidence="7" type="ORF">SteCoe_30198</name>
</gene>
<evidence type="ECO:0000313" key="8">
    <source>
        <dbReference type="Proteomes" id="UP000187209"/>
    </source>
</evidence>
<keyword evidence="3 5" id="KW-1133">Transmembrane helix</keyword>
<feature type="domain" description="Major facilitator superfamily (MFS) profile" evidence="6">
    <location>
        <begin position="23"/>
        <end position="425"/>
    </location>
</feature>
<comment type="caution">
    <text evidence="7">The sequence shown here is derived from an EMBL/GenBank/DDBJ whole genome shotgun (WGS) entry which is preliminary data.</text>
</comment>
<evidence type="ECO:0000259" key="6">
    <source>
        <dbReference type="PROSITE" id="PS50850"/>
    </source>
</evidence>
<feature type="transmembrane region" description="Helical" evidence="5">
    <location>
        <begin position="399"/>
        <end position="420"/>
    </location>
</feature>
<feature type="transmembrane region" description="Helical" evidence="5">
    <location>
        <begin position="21"/>
        <end position="49"/>
    </location>
</feature>
<feature type="transmembrane region" description="Helical" evidence="5">
    <location>
        <begin position="374"/>
        <end position="393"/>
    </location>
</feature>
<evidence type="ECO:0000256" key="1">
    <source>
        <dbReference type="ARBA" id="ARBA00004141"/>
    </source>
</evidence>
<keyword evidence="8" id="KW-1185">Reference proteome</keyword>
<dbReference type="InterPro" id="IPR020846">
    <property type="entry name" value="MFS_dom"/>
</dbReference>
<feature type="transmembrane region" description="Helical" evidence="5">
    <location>
        <begin position="156"/>
        <end position="175"/>
    </location>
</feature>
<evidence type="ECO:0000256" key="4">
    <source>
        <dbReference type="ARBA" id="ARBA00023136"/>
    </source>
</evidence>
<dbReference type="InterPro" id="IPR036259">
    <property type="entry name" value="MFS_trans_sf"/>
</dbReference>
<protein>
    <recommendedName>
        <fullName evidence="6">Major facilitator superfamily (MFS) profile domain-containing protein</fullName>
    </recommendedName>
</protein>
<keyword evidence="4 5" id="KW-0472">Membrane</keyword>
<evidence type="ECO:0000313" key="7">
    <source>
        <dbReference type="EMBL" id="OMJ71558.1"/>
    </source>
</evidence>
<comment type="subcellular location">
    <subcellularLocation>
        <location evidence="1">Membrane</location>
        <topology evidence="1">Multi-pass membrane protein</topology>
    </subcellularLocation>
</comment>
<dbReference type="GO" id="GO:0016020">
    <property type="term" value="C:membrane"/>
    <property type="evidence" value="ECO:0007669"/>
    <property type="project" value="UniProtKB-SubCell"/>
</dbReference>
<dbReference type="Gene3D" id="1.20.1250.20">
    <property type="entry name" value="MFS general substrate transporter like domains"/>
    <property type="match status" value="1"/>
</dbReference>
<name>A0A1R2B444_9CILI</name>
<feature type="transmembrane region" description="Helical" evidence="5">
    <location>
        <begin position="344"/>
        <end position="362"/>
    </location>
</feature>
<evidence type="ECO:0000256" key="5">
    <source>
        <dbReference type="SAM" id="Phobius"/>
    </source>
</evidence>